<dbReference type="UniPathway" id="UPA00060"/>
<dbReference type="OrthoDB" id="34166at2"/>
<evidence type="ECO:0000256" key="1">
    <source>
        <dbReference type="ARBA" id="ARBA00004948"/>
    </source>
</evidence>
<keyword evidence="2" id="KW-0784">Thiamine biosynthesis</keyword>
<dbReference type="AlphaFoldDB" id="A0A0A7I7D4"/>
<dbReference type="InterPro" id="IPR050967">
    <property type="entry name" value="Thiamine_Salvage_TenA"/>
</dbReference>
<dbReference type="PANTHER" id="PTHR43198">
    <property type="entry name" value="BIFUNCTIONAL TH2 PROTEIN"/>
    <property type="match status" value="1"/>
</dbReference>
<dbReference type="HOGENOM" id="CLU_077537_3_0_11"/>
<comment type="catalytic activity">
    <reaction evidence="2">
        <text>4-amino-5-aminomethyl-2-methylpyrimidine + H2O = 4-amino-5-hydroxymethyl-2-methylpyrimidine + NH4(+)</text>
        <dbReference type="Rhea" id="RHEA:31799"/>
        <dbReference type="ChEBI" id="CHEBI:15377"/>
        <dbReference type="ChEBI" id="CHEBI:16892"/>
        <dbReference type="ChEBI" id="CHEBI:28938"/>
        <dbReference type="ChEBI" id="CHEBI:63416"/>
        <dbReference type="EC" id="3.5.99.2"/>
    </reaction>
</comment>
<dbReference type="PANTHER" id="PTHR43198:SF2">
    <property type="entry name" value="SI:CH1073-67J19.1-RELATED"/>
    <property type="match status" value="1"/>
</dbReference>
<proteinExistence type="inferred from homology"/>
<feature type="domain" description="Thiaminase-2/PQQC" evidence="3">
    <location>
        <begin position="24"/>
        <end position="231"/>
    </location>
</feature>
<dbReference type="InterPro" id="IPR016084">
    <property type="entry name" value="Haem_Oase-like_multi-hlx"/>
</dbReference>
<evidence type="ECO:0000256" key="2">
    <source>
        <dbReference type="RuleBase" id="RU363093"/>
    </source>
</evidence>
<dbReference type="Proteomes" id="UP000030636">
    <property type="component" value="Chromosome"/>
</dbReference>
<comment type="pathway">
    <text evidence="1 2">Cofactor biosynthesis; thiamine diphosphate biosynthesis.</text>
</comment>
<evidence type="ECO:0000313" key="4">
    <source>
        <dbReference type="EMBL" id="AIZ16153.1"/>
    </source>
</evidence>
<dbReference type="NCBIfam" id="TIGR04306">
    <property type="entry name" value="salvage_TenA"/>
    <property type="match status" value="1"/>
</dbReference>
<comment type="function">
    <text evidence="2">Catalyzes an amino-pyrimidine hydrolysis reaction at the C5' of the pyrimidine moiety of thiamine compounds, a reaction that is part of a thiamine salvage pathway.</text>
</comment>
<comment type="catalytic activity">
    <reaction evidence="2">
        <text>thiamine + H2O = 5-(2-hydroxyethyl)-4-methylthiazole + 4-amino-5-hydroxymethyl-2-methylpyrimidine + H(+)</text>
        <dbReference type="Rhea" id="RHEA:17509"/>
        <dbReference type="ChEBI" id="CHEBI:15377"/>
        <dbReference type="ChEBI" id="CHEBI:15378"/>
        <dbReference type="ChEBI" id="CHEBI:16892"/>
        <dbReference type="ChEBI" id="CHEBI:17957"/>
        <dbReference type="ChEBI" id="CHEBI:18385"/>
        <dbReference type="EC" id="3.5.99.2"/>
    </reaction>
</comment>
<sequence>MAFEPQEPITLTNLPPFAQRMRDAADVVWEEGYRQPFIRELGAGTLPRDTFAFYLIQDELYLNDYAKVHALAVTKTDDNEVMVFMAQVQHAIFHVEKTLHNEYLASFGITAQDMRDARQSAFARAYTANMLATAYGEDLIDILVAVLPCAWVYADYGQRLAREFAGTLDSNPYRSWIDTYRTDEFWQSSVWLIEHIEAIAATLDEPRKRRLIEHFVRGVEYEYMFWASAYDHQMSWRPEWNGLAD</sequence>
<evidence type="ECO:0000313" key="5">
    <source>
        <dbReference type="Proteomes" id="UP000030636"/>
    </source>
</evidence>
<name>A0A0A7I7D4_9BIFI</name>
<reference evidence="4 5" key="1">
    <citation type="journal article" date="2015" name="Genome Announc.">
        <title>Bifidobacterium pseudolongum Strain PV8-2, Isolated from a Stool Sample of an Anemic Kenyan Infant.</title>
        <authorList>
            <person name="Vazquez-Gutierrez P."/>
            <person name="Lacroix C."/>
            <person name="Chassard C."/>
            <person name="Klumpp J."/>
            <person name="Stevens M.J."/>
            <person name="Jans C."/>
        </authorList>
    </citation>
    <scope>NUCLEOTIDE SEQUENCE [LARGE SCALE GENOMIC DNA]</scope>
    <source>
        <strain evidence="4 5">PV8-2</strain>
    </source>
</reference>
<dbReference type="GO" id="GO:0009229">
    <property type="term" value="P:thiamine diphosphate biosynthetic process"/>
    <property type="evidence" value="ECO:0007669"/>
    <property type="project" value="UniProtKB-UniPathway"/>
</dbReference>
<keyword evidence="2" id="KW-0378">Hydrolase</keyword>
<dbReference type="GO" id="GO:0009228">
    <property type="term" value="P:thiamine biosynthetic process"/>
    <property type="evidence" value="ECO:0007669"/>
    <property type="project" value="UniProtKB-KW"/>
</dbReference>
<accession>A0A0A7I7D4</accession>
<comment type="similarity">
    <text evidence="2">Belongs to the TenA family.</text>
</comment>
<dbReference type="EMBL" id="CP007457">
    <property type="protein sequence ID" value="AIZ16153.1"/>
    <property type="molecule type" value="Genomic_DNA"/>
</dbReference>
<dbReference type="EC" id="3.5.99.2" evidence="2"/>
<dbReference type="CDD" id="cd19366">
    <property type="entry name" value="TenA_C_BhTenA-like"/>
    <property type="match status" value="1"/>
</dbReference>
<dbReference type="GO" id="GO:0005829">
    <property type="term" value="C:cytosol"/>
    <property type="evidence" value="ECO:0007669"/>
    <property type="project" value="TreeGrafter"/>
</dbReference>
<dbReference type="InterPro" id="IPR027574">
    <property type="entry name" value="Thiaminase_II"/>
</dbReference>
<evidence type="ECO:0000259" key="3">
    <source>
        <dbReference type="Pfam" id="PF03070"/>
    </source>
</evidence>
<organism evidence="4 5">
    <name type="scientific">Bifidobacterium pseudolongum PV8-2</name>
    <dbReference type="NCBI Taxonomy" id="1447715"/>
    <lineage>
        <taxon>Bacteria</taxon>
        <taxon>Bacillati</taxon>
        <taxon>Actinomycetota</taxon>
        <taxon>Actinomycetes</taxon>
        <taxon>Bifidobacteriales</taxon>
        <taxon>Bifidobacteriaceae</taxon>
        <taxon>Bifidobacterium</taxon>
    </lineage>
</organism>
<dbReference type="RefSeq" id="WP_039171681.1">
    <property type="nucleotide sequence ID" value="NZ_CP007457.1"/>
</dbReference>
<keyword evidence="5" id="KW-1185">Reference proteome</keyword>
<gene>
    <name evidence="4" type="ORF">AH67_03755</name>
</gene>
<dbReference type="STRING" id="1447715.AH67_03755"/>
<dbReference type="SUPFAM" id="SSF48613">
    <property type="entry name" value="Heme oxygenase-like"/>
    <property type="match status" value="1"/>
</dbReference>
<dbReference type="Pfam" id="PF03070">
    <property type="entry name" value="TENA_THI-4"/>
    <property type="match status" value="1"/>
</dbReference>
<protein>
    <recommendedName>
        <fullName evidence="2">Aminopyrimidine aminohydrolase</fullName>
        <ecNumber evidence="2">3.5.99.2</ecNumber>
    </recommendedName>
</protein>
<dbReference type="KEGG" id="bpsp:AH67_03755"/>
<dbReference type="Gene3D" id="1.20.910.10">
    <property type="entry name" value="Heme oxygenase-like"/>
    <property type="match status" value="1"/>
</dbReference>
<dbReference type="InterPro" id="IPR004305">
    <property type="entry name" value="Thiaminase-2/PQQC"/>
</dbReference>
<dbReference type="GO" id="GO:0050334">
    <property type="term" value="F:thiaminase activity"/>
    <property type="evidence" value="ECO:0007669"/>
    <property type="project" value="UniProtKB-EC"/>
</dbReference>